<sequence>MSKGDNLVKFFTLPSHPPPGPTFSDWFKSLTTVLNYFIQVDILSSDFQKVTSAINSIKNEVIYECESKADRSTSSVYDRSDYVVRELLRTTRINNILQYVRDTSALLASGKLTINDNGKLLLSDKLVDPQLAHALLVEIPTVLALCFTAQETIGTISISDVIKISSELLTIGAKRVTLDVELDPAQQTIFSAVILMLTCCLDNLKVLNTTLFFSMFEDEKIFQKLIEFTLQANTENQQLPLNNAITCMSAYIQSSQSEPDRKKLESNPEFVTLYRKMMDEVINPKLKESRSNRSQFRSILFFSRSLRV</sequence>
<dbReference type="VEuPathDB" id="TrichDB:TRFO_22583"/>
<comment type="caution">
    <text evidence="1">The sequence shown here is derived from an EMBL/GenBank/DDBJ whole genome shotgun (WGS) entry which is preliminary data.</text>
</comment>
<organism evidence="1 2">
    <name type="scientific">Tritrichomonas foetus</name>
    <dbReference type="NCBI Taxonomy" id="1144522"/>
    <lineage>
        <taxon>Eukaryota</taxon>
        <taxon>Metamonada</taxon>
        <taxon>Parabasalia</taxon>
        <taxon>Tritrichomonadida</taxon>
        <taxon>Tritrichomonadidae</taxon>
        <taxon>Tritrichomonas</taxon>
    </lineage>
</organism>
<dbReference type="AlphaFoldDB" id="A0A1J4KHL7"/>
<dbReference type="OrthoDB" id="10512192at2759"/>
<name>A0A1J4KHL7_9EUKA</name>
<gene>
    <name evidence="1" type="ORF">TRFO_22583</name>
</gene>
<evidence type="ECO:0000313" key="1">
    <source>
        <dbReference type="EMBL" id="OHT08821.1"/>
    </source>
</evidence>
<proteinExistence type="predicted"/>
<keyword evidence="2" id="KW-1185">Reference proteome</keyword>
<protein>
    <submittedName>
        <fullName evidence="1">Uncharacterized protein</fullName>
    </submittedName>
</protein>
<reference evidence="1" key="1">
    <citation type="submission" date="2016-10" db="EMBL/GenBank/DDBJ databases">
        <authorList>
            <person name="Benchimol M."/>
            <person name="Almeida L.G."/>
            <person name="Vasconcelos A.T."/>
            <person name="Perreira-Neves A."/>
            <person name="Rosa I.A."/>
            <person name="Tasca T."/>
            <person name="Bogo M.R."/>
            <person name="de Souza W."/>
        </authorList>
    </citation>
    <scope>NUCLEOTIDE SEQUENCE [LARGE SCALE GENOMIC DNA]</scope>
    <source>
        <strain evidence="1">K</strain>
    </source>
</reference>
<dbReference type="GeneID" id="94837340"/>
<dbReference type="Proteomes" id="UP000179807">
    <property type="component" value="Unassembled WGS sequence"/>
</dbReference>
<dbReference type="EMBL" id="MLAK01000657">
    <property type="protein sequence ID" value="OHT08821.1"/>
    <property type="molecule type" value="Genomic_DNA"/>
</dbReference>
<accession>A0A1J4KHL7</accession>
<evidence type="ECO:0000313" key="2">
    <source>
        <dbReference type="Proteomes" id="UP000179807"/>
    </source>
</evidence>
<dbReference type="RefSeq" id="XP_068361957.1">
    <property type="nucleotide sequence ID" value="XM_068502636.1"/>
</dbReference>